<feature type="binding site" evidence="14">
    <location>
        <position position="1104"/>
    </location>
    <ligand>
        <name>substrate</name>
    </ligand>
</feature>
<reference evidence="21" key="1">
    <citation type="submission" date="2023-11" db="UniProtKB">
        <authorList>
            <consortium name="WormBaseParasite"/>
        </authorList>
    </citation>
    <scope>IDENTIFICATION</scope>
</reference>
<dbReference type="SUPFAM" id="SSF56024">
    <property type="entry name" value="Phospholipase D/nuclease"/>
    <property type="match status" value="2"/>
</dbReference>
<evidence type="ECO:0000313" key="21">
    <source>
        <dbReference type="WBParaSite" id="SMTH1_20630.2"/>
    </source>
</evidence>
<keyword evidence="6" id="KW-0378">Hydrolase</keyword>
<feature type="compositionally biased region" description="Polar residues" evidence="17">
    <location>
        <begin position="668"/>
        <end position="677"/>
    </location>
</feature>
<evidence type="ECO:0000256" key="14">
    <source>
        <dbReference type="PIRSR" id="PIRSR610347-2"/>
    </source>
</evidence>
<evidence type="ECO:0000256" key="4">
    <source>
        <dbReference type="ARBA" id="ARBA00022722"/>
    </source>
</evidence>
<dbReference type="SUPFAM" id="SSF144074">
    <property type="entry name" value="E2F-DP heterodimerization region"/>
    <property type="match status" value="2"/>
</dbReference>
<dbReference type="CDD" id="cd09193">
    <property type="entry name" value="PLDc_mTdp1_1"/>
    <property type="match status" value="1"/>
</dbReference>
<evidence type="ECO:0008006" key="22">
    <source>
        <dbReference type="Google" id="ProtNLM"/>
    </source>
</evidence>
<evidence type="ECO:0000256" key="13">
    <source>
        <dbReference type="PIRSR" id="PIRSR610347-1"/>
    </source>
</evidence>
<evidence type="ECO:0000256" key="15">
    <source>
        <dbReference type="PIRSR" id="PIRSR610347-3"/>
    </source>
</evidence>
<keyword evidence="11" id="KW-0234">DNA repair</keyword>
<evidence type="ECO:0000259" key="19">
    <source>
        <dbReference type="SMART" id="SM01372"/>
    </source>
</evidence>
<dbReference type="PANTHER" id="PTHR12415:SF0">
    <property type="entry name" value="TYROSYL-DNA PHOSPHODIESTERASE 1"/>
    <property type="match status" value="1"/>
</dbReference>
<dbReference type="AlphaFoldDB" id="A0AA85B176"/>
<dbReference type="WBParaSite" id="SMTH1_20630.2">
    <property type="protein sequence ID" value="SMTH1_20630.2"/>
    <property type="gene ID" value="SMTH1_20630"/>
</dbReference>
<dbReference type="Pfam" id="PF10283">
    <property type="entry name" value="zf-CCHH"/>
    <property type="match status" value="1"/>
</dbReference>
<dbReference type="CDD" id="cd09195">
    <property type="entry name" value="PLDc_mTdp1_2"/>
    <property type="match status" value="1"/>
</dbReference>
<feature type="active site" description="Proton donor/acceptor" evidence="13">
    <location>
        <position position="1102"/>
    </location>
</feature>
<comment type="subcellular location">
    <subcellularLocation>
        <location evidence="1 16">Nucleus</location>
    </subcellularLocation>
</comment>
<dbReference type="Gene3D" id="3.30.870.10">
    <property type="entry name" value="Endonuclease Chain A"/>
    <property type="match status" value="2"/>
</dbReference>
<dbReference type="InterPro" id="IPR038168">
    <property type="entry name" value="TF_DP_C_sf"/>
</dbReference>
<evidence type="ECO:0000256" key="10">
    <source>
        <dbReference type="ARBA" id="ARBA00023163"/>
    </source>
</evidence>
<dbReference type="GO" id="GO:0004527">
    <property type="term" value="F:exonuclease activity"/>
    <property type="evidence" value="ECO:0007669"/>
    <property type="project" value="UniProtKB-KW"/>
</dbReference>
<name>A0AA85B176_9TREM</name>
<keyword evidence="4" id="KW-0540">Nuclease</keyword>
<evidence type="ECO:0000256" key="5">
    <source>
        <dbReference type="ARBA" id="ARBA00022763"/>
    </source>
</evidence>
<proteinExistence type="inferred from homology"/>
<feature type="region of interest" description="Disordered" evidence="17">
    <location>
        <begin position="411"/>
        <end position="431"/>
    </location>
</feature>
<evidence type="ECO:0000256" key="7">
    <source>
        <dbReference type="ARBA" id="ARBA00022839"/>
    </source>
</evidence>
<evidence type="ECO:0000256" key="17">
    <source>
        <dbReference type="SAM" id="MobiDB-lite"/>
    </source>
</evidence>
<dbReference type="SUPFAM" id="SSF46785">
    <property type="entry name" value="Winged helix' DNA-binding domain"/>
    <property type="match status" value="1"/>
</dbReference>
<keyword evidence="10 16" id="KW-0804">Transcription</keyword>
<dbReference type="InterPro" id="IPR014889">
    <property type="entry name" value="Transc_factor_DP_C"/>
</dbReference>
<dbReference type="InterPro" id="IPR036388">
    <property type="entry name" value="WH-like_DNA-bd_sf"/>
</dbReference>
<evidence type="ECO:0000256" key="16">
    <source>
        <dbReference type="RuleBase" id="RU003796"/>
    </source>
</evidence>
<dbReference type="InterPro" id="IPR036390">
    <property type="entry name" value="WH_DNA-bd_sf"/>
</dbReference>
<feature type="domain" description="E2F/DP family winged-helix DNA-binding" evidence="19">
    <location>
        <begin position="265"/>
        <end position="347"/>
    </location>
</feature>
<feature type="compositionally biased region" description="Polar residues" evidence="17">
    <location>
        <begin position="580"/>
        <end position="605"/>
    </location>
</feature>
<feature type="region of interest" description="Disordered" evidence="17">
    <location>
        <begin position="551"/>
        <end position="638"/>
    </location>
</feature>
<feature type="binding site" evidence="14">
    <location>
        <position position="877"/>
    </location>
    <ligand>
        <name>substrate</name>
    </ligand>
</feature>
<dbReference type="InterPro" id="IPR010347">
    <property type="entry name" value="Tdp1"/>
</dbReference>
<evidence type="ECO:0000256" key="2">
    <source>
        <dbReference type="ARBA" id="ARBA00010205"/>
    </source>
</evidence>
<dbReference type="Pfam" id="PF06087">
    <property type="entry name" value="Tyr-DNA_phospho"/>
    <property type="match status" value="1"/>
</dbReference>
<feature type="site" description="Interaction with DNA" evidence="15">
    <location>
        <position position="1127"/>
    </location>
</feature>
<sequence length="1221" mass="136217">MKRLTLCEDSTACSFRNKIRIVKSAVMDPYGAVSTDLFDIPAAEQEITVGSNDQPIVSGNANLPGVGHSAVSSAGTITMGADGTLHFQKASSGQQGPRVIMLQRSAPGSGPTVPNSPVQRPGLKTVKIITVPGQGAGGKPLKAAVIPMHMLQRTVKILPAGLSSGPTVLTGATTITPVRPGTLIFSGAPSTQFTGSSVNYQSSEDVENQMIIGSGGEIINGAPHGVLTTSGYYDINMHNAAGFEHSASPAGREEGEEQEQVTTGLKTNGLRRYARCVCNKVKEKGITSYSEVADELVHEYAAEHPMIPSEQLHYIQKNIRRRVYDALNVLMALNVLQKEKKEIRWVGLPVNMIEECRRLEEEREKRQISLRNKTVEIQDLIMQLIAFKNLVMRNKINDRCRRNGMVSESNTCGGSRNINTDSDKMTSNGTSKIRNEKIPLPFLVISTHRKTVIDCNISTDKLEYLFNFDQAYEIRDEVDTLKRMGLMLRLGTIHCTQEEYNQCLELVPPSLRFYVEAIYERRQAIVPDFEALHQQRRLFVEARLAAAAAAGHTDEGGDSMGSGGHGGPVNVHQQLDHSLRSSQRSPLDTNSHYTSLFDTTNTNVNEGGLRQLYLNRSPDDEDGGHISGSVSNSGFVPGDTQHYARAAASRGYVVPGGPGGLLRHRQHTPSSGVSSILNRQFRSDGASRMGSSTLIRTLISDSREMASSTSFSTKQSTNSDVGLYRPPCKYGRTCYRKNPQHFEEFYHPDNEVLVGHHTTNTNSTKDSEDVSTNENFYGIYLFRVSGVKYGRIPTITLKEILNSSDDELVSSIQFNYMFDIPWLREQYPERFRSLPLTIVHGFQGKMKKSLDESAANYSNIRICQAHIRLPYGTHHTKMMMLKYKDGLKIIIHTANMISDDWDRRTQGIWISPKLKLLSTEQLKHLNDTDSRTNFRADLLEYLKSYGRDLTQSTSSPLFEWINCLHSYDFRPIKVVLIASVSGRHVGESLNKFGHTRLGEVLHTCNSQIPSSWPVIGQFSSIGSLGLKPTDWFTTEWSSSLAGRGARGLRMIYPCVEDVRNSLEGYFAGGCLPYTKRTAEKQPWLCQFFYRWHAFEHSRCAPHIKSYTRISPDGQQIGWFLLTSANLSKAAWGAYEKSKTQLMIRSYELGVLFLPTNYKESAHSFEVLKNNAKYSQSSTDGLLPFPIPYELPPVKYQSNDEPWILDKPHSLPDIFGHIWEPS</sequence>
<evidence type="ECO:0000313" key="20">
    <source>
        <dbReference type="Proteomes" id="UP000050791"/>
    </source>
</evidence>
<protein>
    <recommendedName>
        <fullName evidence="22">Tyrosyl-DNA phosphodiesterase 1</fullName>
    </recommendedName>
</protein>
<keyword evidence="12 16" id="KW-0539">Nucleus</keyword>
<dbReference type="InterPro" id="IPR003316">
    <property type="entry name" value="E2F_WHTH_DNA-bd_dom"/>
</dbReference>
<evidence type="ECO:0000256" key="1">
    <source>
        <dbReference type="ARBA" id="ARBA00004123"/>
    </source>
</evidence>
<dbReference type="FunFam" id="1.10.10.10:FF:000360">
    <property type="entry name" value="Transcription factor Dp-1, a"/>
    <property type="match status" value="1"/>
</dbReference>
<dbReference type="GO" id="GO:0006355">
    <property type="term" value="P:regulation of DNA-templated transcription"/>
    <property type="evidence" value="ECO:0007669"/>
    <property type="project" value="InterPro"/>
</dbReference>
<evidence type="ECO:0000256" key="3">
    <source>
        <dbReference type="ARBA" id="ARBA00010940"/>
    </source>
</evidence>
<dbReference type="SMART" id="SM01372">
    <property type="entry name" value="E2F_TDP"/>
    <property type="match status" value="1"/>
</dbReference>
<dbReference type="GO" id="GO:0017005">
    <property type="term" value="F:3'-tyrosyl-DNA phosphodiesterase activity"/>
    <property type="evidence" value="ECO:0007669"/>
    <property type="project" value="TreeGrafter"/>
</dbReference>
<organism evidence="20 21">
    <name type="scientific">Schistosoma mattheei</name>
    <dbReference type="NCBI Taxonomy" id="31246"/>
    <lineage>
        <taxon>Eukaryota</taxon>
        <taxon>Metazoa</taxon>
        <taxon>Spiralia</taxon>
        <taxon>Lophotrochozoa</taxon>
        <taxon>Platyhelminthes</taxon>
        <taxon>Trematoda</taxon>
        <taxon>Digenea</taxon>
        <taxon>Strigeidida</taxon>
        <taxon>Schistosomatoidea</taxon>
        <taxon>Schistosomatidae</taxon>
        <taxon>Schistosoma</taxon>
    </lineage>
</organism>
<dbReference type="Proteomes" id="UP000050791">
    <property type="component" value="Unassembled WGS sequence"/>
</dbReference>
<comment type="similarity">
    <text evidence="2">Belongs to the tyrosyl-DNA phosphodiesterase family.</text>
</comment>
<dbReference type="GO" id="GO:0006281">
    <property type="term" value="P:DNA repair"/>
    <property type="evidence" value="ECO:0007669"/>
    <property type="project" value="UniProtKB-KW"/>
</dbReference>
<dbReference type="Pfam" id="PF02319">
    <property type="entry name" value="WHD_E2F_TDP"/>
    <property type="match status" value="1"/>
</dbReference>
<evidence type="ECO:0000256" key="9">
    <source>
        <dbReference type="ARBA" id="ARBA00023125"/>
    </source>
</evidence>
<feature type="domain" description="Transcription factor DP C-terminal" evidence="18">
    <location>
        <begin position="354"/>
        <end position="524"/>
    </location>
</feature>
<evidence type="ECO:0000259" key="18">
    <source>
        <dbReference type="SMART" id="SM01138"/>
    </source>
</evidence>
<feature type="compositionally biased region" description="Gly residues" evidence="17">
    <location>
        <begin position="558"/>
        <end position="567"/>
    </location>
</feature>
<keyword evidence="5" id="KW-0227">DNA damage</keyword>
<dbReference type="Gene3D" id="1.10.10.10">
    <property type="entry name" value="Winged helix-like DNA-binding domain superfamily/Winged helix DNA-binding domain"/>
    <property type="match status" value="1"/>
</dbReference>
<dbReference type="GO" id="GO:0003697">
    <property type="term" value="F:single-stranded DNA binding"/>
    <property type="evidence" value="ECO:0007669"/>
    <property type="project" value="TreeGrafter"/>
</dbReference>
<accession>A0AA85B176</accession>
<dbReference type="GO" id="GO:0005634">
    <property type="term" value="C:nucleus"/>
    <property type="evidence" value="ECO:0007669"/>
    <property type="project" value="UniProtKB-SubCell"/>
</dbReference>
<dbReference type="PANTHER" id="PTHR12415">
    <property type="entry name" value="TYROSYL-DNA PHOSPHODIESTERASE 1"/>
    <property type="match status" value="1"/>
</dbReference>
<evidence type="ECO:0000256" key="8">
    <source>
        <dbReference type="ARBA" id="ARBA00023015"/>
    </source>
</evidence>
<evidence type="ECO:0000256" key="12">
    <source>
        <dbReference type="ARBA" id="ARBA00023242"/>
    </source>
</evidence>
<dbReference type="SMART" id="SM01138">
    <property type="entry name" value="DP"/>
    <property type="match status" value="1"/>
</dbReference>
<keyword evidence="9 16" id="KW-0238">DNA-binding</keyword>
<keyword evidence="7" id="KW-0269">Exonuclease</keyword>
<feature type="region of interest" description="Disordered" evidence="17">
    <location>
        <begin position="657"/>
        <end position="677"/>
    </location>
</feature>
<dbReference type="Gene3D" id="1.20.140.80">
    <property type="entry name" value="Transcription factor DP"/>
    <property type="match status" value="1"/>
</dbReference>
<dbReference type="InterPro" id="IPR037241">
    <property type="entry name" value="E2F-DP_heterodim"/>
</dbReference>
<dbReference type="CDD" id="cd14458">
    <property type="entry name" value="DP_DD"/>
    <property type="match status" value="1"/>
</dbReference>
<dbReference type="InterPro" id="IPR019406">
    <property type="entry name" value="APLF_PBZ"/>
</dbReference>
<evidence type="ECO:0000256" key="11">
    <source>
        <dbReference type="ARBA" id="ARBA00023204"/>
    </source>
</evidence>
<keyword evidence="8 16" id="KW-0805">Transcription regulation</keyword>
<feature type="active site" description="Nucleophile" evidence="13">
    <location>
        <position position="875"/>
    </location>
</feature>
<dbReference type="Pfam" id="PF08781">
    <property type="entry name" value="DP"/>
    <property type="match status" value="2"/>
</dbReference>
<dbReference type="GO" id="GO:0005667">
    <property type="term" value="C:transcription regulator complex"/>
    <property type="evidence" value="ECO:0007669"/>
    <property type="project" value="InterPro"/>
</dbReference>
<evidence type="ECO:0000256" key="6">
    <source>
        <dbReference type="ARBA" id="ARBA00022801"/>
    </source>
</evidence>
<feature type="region of interest" description="Disordered" evidence="17">
    <location>
        <begin position="245"/>
        <end position="264"/>
    </location>
</feature>
<comment type="similarity">
    <text evidence="3 16">Belongs to the E2F/DP family.</text>
</comment>
<dbReference type="GO" id="GO:0003690">
    <property type="term" value="F:double-stranded DNA binding"/>
    <property type="evidence" value="ECO:0007669"/>
    <property type="project" value="TreeGrafter"/>
</dbReference>